<reference evidence="8" key="1">
    <citation type="submission" date="2016-10" db="EMBL/GenBank/DDBJ databases">
        <authorList>
            <person name="Varghese N."/>
            <person name="Submissions S."/>
        </authorList>
    </citation>
    <scope>NUCLEOTIDE SEQUENCE [LARGE SCALE GENOMIC DNA]</scope>
    <source>
        <strain evidence="8">Gh-105</strain>
    </source>
</reference>
<dbReference type="Proteomes" id="UP000199229">
    <property type="component" value="Unassembled WGS sequence"/>
</dbReference>
<dbReference type="AlphaFoldDB" id="A0A1I2T728"/>
<dbReference type="GO" id="GO:0009102">
    <property type="term" value="P:biotin biosynthetic process"/>
    <property type="evidence" value="ECO:0007669"/>
    <property type="project" value="TreeGrafter"/>
</dbReference>
<dbReference type="FunFam" id="3.40.640.10:FF:000014">
    <property type="entry name" value="Adenosylmethionine-8-amino-7-oxononanoate aminotransferase, probable"/>
    <property type="match status" value="1"/>
</dbReference>
<dbReference type="GO" id="GO:0004015">
    <property type="term" value="F:adenosylmethionine-8-amino-7-oxononanoate transaminase activity"/>
    <property type="evidence" value="ECO:0007669"/>
    <property type="project" value="TreeGrafter"/>
</dbReference>
<evidence type="ECO:0000256" key="6">
    <source>
        <dbReference type="RuleBase" id="RU003560"/>
    </source>
</evidence>
<dbReference type="PANTHER" id="PTHR42684:SF1">
    <property type="entry name" value="BETA-ALANINE--PYRUVATE AMINOTRANSFERASE"/>
    <property type="match status" value="1"/>
</dbReference>
<dbReference type="EMBL" id="FOPM01000006">
    <property type="protein sequence ID" value="SFG60695.1"/>
    <property type="molecule type" value="Genomic_DNA"/>
</dbReference>
<accession>A0A1I2T728</accession>
<dbReference type="CDD" id="cd00610">
    <property type="entry name" value="OAT_like"/>
    <property type="match status" value="1"/>
</dbReference>
<evidence type="ECO:0000256" key="4">
    <source>
        <dbReference type="ARBA" id="ARBA00022679"/>
    </source>
</evidence>
<comment type="cofactor">
    <cofactor evidence="1">
        <name>pyridoxal 5'-phosphate</name>
        <dbReference type="ChEBI" id="CHEBI:597326"/>
    </cofactor>
</comment>
<dbReference type="GO" id="GO:0030170">
    <property type="term" value="F:pyridoxal phosphate binding"/>
    <property type="evidence" value="ECO:0007669"/>
    <property type="project" value="InterPro"/>
</dbReference>
<evidence type="ECO:0000313" key="7">
    <source>
        <dbReference type="EMBL" id="SFG60695.1"/>
    </source>
</evidence>
<evidence type="ECO:0000256" key="2">
    <source>
        <dbReference type="ARBA" id="ARBA00008954"/>
    </source>
</evidence>
<keyword evidence="4" id="KW-0808">Transferase</keyword>
<dbReference type="Pfam" id="PF00202">
    <property type="entry name" value="Aminotran_3"/>
    <property type="match status" value="1"/>
</dbReference>
<gene>
    <name evidence="7" type="ORF">SAMN05192565_106161</name>
</gene>
<organism evidence="7 8">
    <name type="scientific">Methylobacterium gossipiicola</name>
    <dbReference type="NCBI Taxonomy" id="582675"/>
    <lineage>
        <taxon>Bacteria</taxon>
        <taxon>Pseudomonadati</taxon>
        <taxon>Pseudomonadota</taxon>
        <taxon>Alphaproteobacteria</taxon>
        <taxon>Hyphomicrobiales</taxon>
        <taxon>Methylobacteriaceae</taxon>
        <taxon>Methylobacterium</taxon>
    </lineage>
</organism>
<evidence type="ECO:0000256" key="5">
    <source>
        <dbReference type="ARBA" id="ARBA00022898"/>
    </source>
</evidence>
<evidence type="ECO:0000313" key="8">
    <source>
        <dbReference type="Proteomes" id="UP000199229"/>
    </source>
</evidence>
<dbReference type="InterPro" id="IPR005814">
    <property type="entry name" value="Aminotrans_3"/>
</dbReference>
<dbReference type="InterPro" id="IPR049704">
    <property type="entry name" value="Aminotrans_3_PPA_site"/>
</dbReference>
<proteinExistence type="inferred from homology"/>
<sequence>MPATANAPGLDAYWMPFTANRQFKAAPRLLTAAEGMHYTASDGRTVLDGTAGLWCVNAGHGRRDIATAVERQLTTLDFAPSFQMGHPLAFDFAERLAAVAPGGPEAGLDRVFFTGSGSESVDTALKIALAYQRAIGQGTRTRLIGRERGYHGVGFGGISVGGLVNNRRMFPLLPAVDHLRHTHDLARNAFSRGQPTHGAELADDLERLVALHGAETIAACIVEPVAGSTGVLIPPVGYLERLRDICTRHGILLIFDEVITGFGRLGAPFATDRFGVVPDLVTTAKGLTNGALPMGAVFASRAVHDALMHGPEGSIELFHGYTYSGHPAACAAGLATLDIYAREGLLTRAAALSETWADAVHGLANAPHVIDIRTLGLVAGIELSPRDGAPGARAYDVFVDCFERGLLVRVTGDIVALSPPLIVETDQIDTMVSILGEALARVA</sequence>
<comment type="similarity">
    <text evidence="2 6">Belongs to the class-III pyridoxal-phosphate-dependent aminotransferase family.</text>
</comment>
<keyword evidence="5 6" id="KW-0663">Pyridoxal phosphate</keyword>
<keyword evidence="3" id="KW-0032">Aminotransferase</keyword>
<dbReference type="SUPFAM" id="SSF53383">
    <property type="entry name" value="PLP-dependent transferases"/>
    <property type="match status" value="1"/>
</dbReference>
<dbReference type="InterPro" id="IPR015422">
    <property type="entry name" value="PyrdxlP-dep_Trfase_small"/>
</dbReference>
<keyword evidence="8" id="KW-1185">Reference proteome</keyword>
<evidence type="ECO:0000256" key="1">
    <source>
        <dbReference type="ARBA" id="ARBA00001933"/>
    </source>
</evidence>
<dbReference type="PROSITE" id="PS00600">
    <property type="entry name" value="AA_TRANSFER_CLASS_3"/>
    <property type="match status" value="1"/>
</dbReference>
<dbReference type="InterPro" id="IPR015424">
    <property type="entry name" value="PyrdxlP-dep_Trfase"/>
</dbReference>
<dbReference type="PANTHER" id="PTHR42684">
    <property type="entry name" value="ADENOSYLMETHIONINE-8-AMINO-7-OXONONANOATE AMINOTRANSFERASE"/>
    <property type="match status" value="1"/>
</dbReference>
<dbReference type="STRING" id="582675.SAMN05192565_106161"/>
<protein>
    <submittedName>
        <fullName evidence="7">Beta-alanine--pyruvate transaminase</fullName>
    </submittedName>
</protein>
<keyword evidence="7" id="KW-0670">Pyruvate</keyword>
<name>A0A1I2T728_9HYPH</name>
<dbReference type="Gene3D" id="3.90.1150.10">
    <property type="entry name" value="Aspartate Aminotransferase, domain 1"/>
    <property type="match status" value="1"/>
</dbReference>
<dbReference type="InterPro" id="IPR015421">
    <property type="entry name" value="PyrdxlP-dep_Trfase_major"/>
</dbReference>
<evidence type="ECO:0000256" key="3">
    <source>
        <dbReference type="ARBA" id="ARBA00022576"/>
    </source>
</evidence>
<dbReference type="Gene3D" id="3.40.640.10">
    <property type="entry name" value="Type I PLP-dependent aspartate aminotransferase-like (Major domain)"/>
    <property type="match status" value="1"/>
</dbReference>